<sequence length="173" mass="20109">MNTSEIENLQNEVFTKNIQHMHPQSRETLMAEISALEKDKNADEKAKQYLKWVAKQTEFNFYLALLPKGNGLILLKQNLKAALVIGFNRPNENLKQFFEGHNLILEILNLHSMQKGEGYKIMQKVILLSKKIDSPICLWAETEENVQYFERYGFENYGALGENNEIMMVLQNK</sequence>
<gene>
    <name evidence="1" type="ORF">R4Z09_11470</name>
</gene>
<accession>A0ABZ2CKK4</accession>
<evidence type="ECO:0000313" key="2">
    <source>
        <dbReference type="Proteomes" id="UP001357223"/>
    </source>
</evidence>
<keyword evidence="2" id="KW-1185">Reference proteome</keyword>
<dbReference type="EMBL" id="CP137640">
    <property type="protein sequence ID" value="WVX83558.1"/>
    <property type="molecule type" value="Genomic_DNA"/>
</dbReference>
<protein>
    <recommendedName>
        <fullName evidence="3">N-acetyltransferase domain-containing protein</fullName>
    </recommendedName>
</protein>
<evidence type="ECO:0000313" key="1">
    <source>
        <dbReference type="EMBL" id="WVX83558.1"/>
    </source>
</evidence>
<reference evidence="1 2" key="1">
    <citation type="submission" date="2023-10" db="EMBL/GenBank/DDBJ databases">
        <title>Niallia locisalis sp.nov. isolated from a salt pond sample.</title>
        <authorList>
            <person name="Li X.-J."/>
            <person name="Dong L."/>
        </authorList>
    </citation>
    <scope>NUCLEOTIDE SEQUENCE [LARGE SCALE GENOMIC DNA]</scope>
    <source>
        <strain evidence="1 2">DSM 29761</strain>
    </source>
</reference>
<proteinExistence type="predicted"/>
<dbReference type="Proteomes" id="UP001357223">
    <property type="component" value="Chromosome"/>
</dbReference>
<name>A0ABZ2CKK4_9BACI</name>
<organism evidence="1 2">
    <name type="scientific">Niallia oryzisoli</name>
    <dbReference type="NCBI Taxonomy" id="1737571"/>
    <lineage>
        <taxon>Bacteria</taxon>
        <taxon>Bacillati</taxon>
        <taxon>Bacillota</taxon>
        <taxon>Bacilli</taxon>
        <taxon>Bacillales</taxon>
        <taxon>Bacillaceae</taxon>
        <taxon>Niallia</taxon>
    </lineage>
</organism>
<evidence type="ECO:0008006" key="3">
    <source>
        <dbReference type="Google" id="ProtNLM"/>
    </source>
</evidence>
<dbReference type="RefSeq" id="WP_338452441.1">
    <property type="nucleotide sequence ID" value="NZ_CP137640.1"/>
</dbReference>